<name>A0A0F8YNB7_9ZZZZ</name>
<feature type="non-terminal residue" evidence="1">
    <location>
        <position position="1"/>
    </location>
</feature>
<protein>
    <submittedName>
        <fullName evidence="1">Uncharacterized protein</fullName>
    </submittedName>
</protein>
<reference evidence="1" key="1">
    <citation type="journal article" date="2015" name="Nature">
        <title>Complex archaea that bridge the gap between prokaryotes and eukaryotes.</title>
        <authorList>
            <person name="Spang A."/>
            <person name="Saw J.H."/>
            <person name="Jorgensen S.L."/>
            <person name="Zaremba-Niedzwiedzka K."/>
            <person name="Martijn J."/>
            <person name="Lind A.E."/>
            <person name="van Eijk R."/>
            <person name="Schleper C."/>
            <person name="Guy L."/>
            <person name="Ettema T.J."/>
        </authorList>
    </citation>
    <scope>NUCLEOTIDE SEQUENCE</scope>
</reference>
<evidence type="ECO:0000313" key="1">
    <source>
        <dbReference type="EMBL" id="KKK55664.1"/>
    </source>
</evidence>
<gene>
    <name evidence="1" type="ORF">LCGC14_3072290</name>
</gene>
<organism evidence="1">
    <name type="scientific">marine sediment metagenome</name>
    <dbReference type="NCBI Taxonomy" id="412755"/>
    <lineage>
        <taxon>unclassified sequences</taxon>
        <taxon>metagenomes</taxon>
        <taxon>ecological metagenomes</taxon>
    </lineage>
</organism>
<dbReference type="AlphaFoldDB" id="A0A0F8YNB7"/>
<sequence length="48" mass="5258">LIISKILIKRIYHQQTCFDVAGWGSQTALGLSHPGGLIIIIDEKPANQ</sequence>
<accession>A0A0F8YNB7</accession>
<dbReference type="EMBL" id="LAZR01065382">
    <property type="protein sequence ID" value="KKK55664.1"/>
    <property type="molecule type" value="Genomic_DNA"/>
</dbReference>
<proteinExistence type="predicted"/>
<comment type="caution">
    <text evidence="1">The sequence shown here is derived from an EMBL/GenBank/DDBJ whole genome shotgun (WGS) entry which is preliminary data.</text>
</comment>